<reference evidence="1" key="1">
    <citation type="submission" date="2017-04" db="EMBL/GenBank/DDBJ databases">
        <title>Genome deletions in a multicellular cyanobacterial endosymbiont for morphological adaptation in marine diatoms.</title>
        <authorList>
            <person name="Wang Y."/>
            <person name="Gao H."/>
            <person name="Li R."/>
            <person name="Xu X."/>
        </authorList>
    </citation>
    <scope>NUCLEOTIDE SEQUENCE</scope>
    <source>
        <strain evidence="1">FACHB 800</strain>
    </source>
</reference>
<dbReference type="AlphaFoldDB" id="A0A975TBP8"/>
<dbReference type="EMBL" id="CP021056">
    <property type="protein sequence ID" value="QXE25863.1"/>
    <property type="molecule type" value="Genomic_DNA"/>
</dbReference>
<accession>A0A975TBP8</accession>
<organism evidence="1 2">
    <name type="scientific">Richelia sinica FACHB-800</name>
    <dbReference type="NCBI Taxonomy" id="1357546"/>
    <lineage>
        <taxon>Bacteria</taxon>
        <taxon>Bacillati</taxon>
        <taxon>Cyanobacteriota</taxon>
        <taxon>Cyanophyceae</taxon>
        <taxon>Nostocales</taxon>
        <taxon>Nostocaceae</taxon>
        <taxon>Richelia</taxon>
    </lineage>
</organism>
<keyword evidence="2" id="KW-1185">Reference proteome</keyword>
<protein>
    <submittedName>
        <fullName evidence="1">Microtubule-severing ATPase</fullName>
    </submittedName>
</protein>
<evidence type="ECO:0000313" key="1">
    <source>
        <dbReference type="EMBL" id="QXE25863.1"/>
    </source>
</evidence>
<evidence type="ECO:0000313" key="2">
    <source>
        <dbReference type="Proteomes" id="UP000683511"/>
    </source>
</evidence>
<dbReference type="KEGG" id="rsin:B6N60_04583"/>
<name>A0A975TBP8_9NOST</name>
<sequence length="110" mass="13063">MHLAKYFSAFRGNNSPWSDEQWRRLLIEYRICTPAEIGNAVRRCAERAFAQGRPGRIEFEDLLKQRSLFTPAMERESEQMQAIRNQAIYAQPVSSEDYSRFAYQYQELFE</sequence>
<proteinExistence type="predicted"/>
<gene>
    <name evidence="1" type="ORF">B6N60_04583</name>
</gene>
<dbReference type="Proteomes" id="UP000683511">
    <property type="component" value="Chromosome"/>
</dbReference>